<evidence type="ECO:0000256" key="2">
    <source>
        <dbReference type="ARBA" id="ARBA00022490"/>
    </source>
</evidence>
<evidence type="ECO:0000256" key="1">
    <source>
        <dbReference type="ARBA" id="ARBA00004496"/>
    </source>
</evidence>
<evidence type="ECO:0000256" key="3">
    <source>
        <dbReference type="ARBA" id="ARBA00023186"/>
    </source>
</evidence>
<sequence length="100" mass="10555">MPEPAVPEPVTREPDTTVHISSAVVRTLPDRCAEVVKRVGTLPDTEIHHVADGRIVVVMEGPDSATLGGRLATIATFDGVLSANLVFEQITTLADLGESP</sequence>
<comment type="caution">
    <text evidence="5">The sequence shown here is derived from an EMBL/GenBank/DDBJ whole genome shotgun (WGS) entry which is preliminary data.</text>
</comment>
<organism evidence="5 6">
    <name type="scientific">Chelatococcus caeni</name>
    <dbReference type="NCBI Taxonomy" id="1348468"/>
    <lineage>
        <taxon>Bacteria</taxon>
        <taxon>Pseudomonadati</taxon>
        <taxon>Pseudomonadota</taxon>
        <taxon>Alphaproteobacteria</taxon>
        <taxon>Hyphomicrobiales</taxon>
        <taxon>Chelatococcaceae</taxon>
        <taxon>Chelatococcus</taxon>
    </lineage>
</organism>
<proteinExistence type="inferred from homology"/>
<dbReference type="PANTHER" id="PTHR38603">
    <property type="entry name" value="CHAPERONE NAPD"/>
    <property type="match status" value="1"/>
</dbReference>
<keyword evidence="3 4" id="KW-0143">Chaperone</keyword>
<dbReference type="PANTHER" id="PTHR38603:SF1">
    <property type="entry name" value="CHAPERONE NAPD"/>
    <property type="match status" value="1"/>
</dbReference>
<dbReference type="Pfam" id="PF03927">
    <property type="entry name" value="NapD"/>
    <property type="match status" value="1"/>
</dbReference>
<keyword evidence="6" id="KW-1185">Reference proteome</keyword>
<name>A0A840C5P1_9HYPH</name>
<gene>
    <name evidence="4" type="primary">napD</name>
    <name evidence="5" type="ORF">GGR16_003816</name>
</gene>
<dbReference type="HAMAP" id="MF_02200">
    <property type="entry name" value="NapD"/>
    <property type="match status" value="1"/>
</dbReference>
<comment type="subcellular location">
    <subcellularLocation>
        <location evidence="1 4">Cytoplasm</location>
    </subcellularLocation>
</comment>
<reference evidence="5 6" key="1">
    <citation type="submission" date="2020-08" db="EMBL/GenBank/DDBJ databases">
        <title>Genomic Encyclopedia of Type Strains, Phase IV (KMG-IV): sequencing the most valuable type-strain genomes for metagenomic binning, comparative biology and taxonomic classification.</title>
        <authorList>
            <person name="Goeker M."/>
        </authorList>
    </citation>
    <scope>NUCLEOTIDE SEQUENCE [LARGE SCALE GENOMIC DNA]</scope>
    <source>
        <strain evidence="5 6">DSM 103737</strain>
    </source>
</reference>
<dbReference type="Proteomes" id="UP000577362">
    <property type="component" value="Unassembled WGS sequence"/>
</dbReference>
<dbReference type="GO" id="GO:0005048">
    <property type="term" value="F:signal sequence binding"/>
    <property type="evidence" value="ECO:0007669"/>
    <property type="project" value="UniProtKB-UniRule"/>
</dbReference>
<evidence type="ECO:0000313" key="5">
    <source>
        <dbReference type="EMBL" id="MBB4018769.1"/>
    </source>
</evidence>
<dbReference type="EMBL" id="JACIEN010000005">
    <property type="protein sequence ID" value="MBB4018769.1"/>
    <property type="molecule type" value="Genomic_DNA"/>
</dbReference>
<dbReference type="Gene3D" id="3.30.70.920">
    <property type="match status" value="1"/>
</dbReference>
<evidence type="ECO:0000256" key="4">
    <source>
        <dbReference type="HAMAP-Rule" id="MF_02200"/>
    </source>
</evidence>
<comment type="subunit">
    <text evidence="4">Interacts with the cytoplasmic NapA precursor.</text>
</comment>
<dbReference type="InterPro" id="IPR005623">
    <property type="entry name" value="Chaperone_NapD_NO3_reduct"/>
</dbReference>
<accession>A0A840C5P1</accession>
<protein>
    <recommendedName>
        <fullName evidence="4">Chaperone NapD</fullName>
    </recommendedName>
    <alternativeName>
        <fullName evidence="4">NapA signal peptide-binding chaperone NapD</fullName>
    </alternativeName>
</protein>
<evidence type="ECO:0000313" key="6">
    <source>
        <dbReference type="Proteomes" id="UP000577362"/>
    </source>
</evidence>
<keyword evidence="2 4" id="KW-0963">Cytoplasm</keyword>
<comment type="function">
    <text evidence="4">Chaperone for NapA, the catalytic subunit of the periplasmic nitrate reductase. It binds directly and specifically to the twin-arginine signal peptide of NapA, preventing premature interaction with the Tat translocase and premature export.</text>
</comment>
<dbReference type="GO" id="GO:0051224">
    <property type="term" value="P:negative regulation of protein transport"/>
    <property type="evidence" value="ECO:0007669"/>
    <property type="project" value="UniProtKB-UniRule"/>
</dbReference>
<dbReference type="GO" id="GO:0005737">
    <property type="term" value="C:cytoplasm"/>
    <property type="evidence" value="ECO:0007669"/>
    <property type="project" value="UniProtKB-SubCell"/>
</dbReference>
<dbReference type="RefSeq" id="WP_183317607.1">
    <property type="nucleotide sequence ID" value="NZ_JACIEN010000005.1"/>
</dbReference>
<dbReference type="AlphaFoldDB" id="A0A840C5P1"/>
<comment type="similarity">
    <text evidence="4">Belongs to the NapD family.</text>
</comment>